<keyword evidence="2" id="KW-1185">Reference proteome</keyword>
<protein>
    <recommendedName>
        <fullName evidence="3">C2H2-type domain-containing protein</fullName>
    </recommendedName>
</protein>
<dbReference type="Proteomes" id="UP001497453">
    <property type="component" value="Chromosome 4"/>
</dbReference>
<dbReference type="EMBL" id="OZ037947">
    <property type="protein sequence ID" value="CAL1707322.1"/>
    <property type="molecule type" value="Genomic_DNA"/>
</dbReference>
<evidence type="ECO:0000313" key="1">
    <source>
        <dbReference type="EMBL" id="CAL1707322.1"/>
    </source>
</evidence>
<organism evidence="1 2">
    <name type="scientific">Somion occarium</name>
    <dbReference type="NCBI Taxonomy" id="3059160"/>
    <lineage>
        <taxon>Eukaryota</taxon>
        <taxon>Fungi</taxon>
        <taxon>Dikarya</taxon>
        <taxon>Basidiomycota</taxon>
        <taxon>Agaricomycotina</taxon>
        <taxon>Agaricomycetes</taxon>
        <taxon>Polyporales</taxon>
        <taxon>Cerrenaceae</taxon>
        <taxon>Somion</taxon>
    </lineage>
</organism>
<dbReference type="InterPro" id="IPR036236">
    <property type="entry name" value="Znf_C2H2_sf"/>
</dbReference>
<dbReference type="SUPFAM" id="SSF57667">
    <property type="entry name" value="beta-beta-alpha zinc fingers"/>
    <property type="match status" value="1"/>
</dbReference>
<evidence type="ECO:0000313" key="2">
    <source>
        <dbReference type="Proteomes" id="UP001497453"/>
    </source>
</evidence>
<sequence length="372" mass="41155">MMSSTAPSKPVFNPAEWLFPDETTVPPRPCPQPDWAPLFLPNSKSLNQAISAVLAARKLKPSDIAPIPWRLKHKTRNFSIKMGRCIICPQNNIYSPSDLSENRHLNTTEHLQCLADTLRVDHGTFTRFRKPFICNFCSTGFMRQQALERHQSRCTAANASDMSIDSPVGQVASPMDVDHDMNLPHNGLSSGRSETALQQLELRMREERVSPPVTTNWTPGFLEQEIIRYLVAVTQKSGDADIDMRSPVSPISPAITAQLQEAFERISISSPGGINDSALSQDATARLAFFRAAASLVSSLDWTHLEGEDLAATVAFWIQCQQELDKAAAAESLNAYVKDPPEIDWTKVEGDKLIAFVAELFAAREGNDVSHV</sequence>
<accession>A0ABP1DKU3</accession>
<proteinExistence type="predicted"/>
<reference evidence="2" key="1">
    <citation type="submission" date="2024-04" db="EMBL/GenBank/DDBJ databases">
        <authorList>
            <person name="Shaw F."/>
            <person name="Minotto A."/>
        </authorList>
    </citation>
    <scope>NUCLEOTIDE SEQUENCE [LARGE SCALE GENOMIC DNA]</scope>
</reference>
<name>A0ABP1DKU3_9APHY</name>
<evidence type="ECO:0008006" key="3">
    <source>
        <dbReference type="Google" id="ProtNLM"/>
    </source>
</evidence>
<gene>
    <name evidence="1" type="ORF">GFSPODELE1_LOCUS6304</name>
</gene>